<feature type="compositionally biased region" description="Acidic residues" evidence="5">
    <location>
        <begin position="335"/>
        <end position="346"/>
    </location>
</feature>
<gene>
    <name evidence="6" type="ORF">BOTBODRAFT_55128</name>
</gene>
<feature type="compositionally biased region" description="Basic residues" evidence="5">
    <location>
        <begin position="439"/>
        <end position="451"/>
    </location>
</feature>
<evidence type="ECO:0000313" key="7">
    <source>
        <dbReference type="Proteomes" id="UP000027195"/>
    </source>
</evidence>
<feature type="compositionally biased region" description="Acidic residues" evidence="5">
    <location>
        <begin position="302"/>
        <end position="314"/>
    </location>
</feature>
<protein>
    <recommendedName>
        <fullName evidence="2">DNA polymerase delta subunit 3</fullName>
    </recommendedName>
</protein>
<reference evidence="7" key="1">
    <citation type="journal article" date="2014" name="Proc. Natl. Acad. Sci. U.S.A.">
        <title>Extensive sampling of basidiomycete genomes demonstrates inadequacy of the white-rot/brown-rot paradigm for wood decay fungi.</title>
        <authorList>
            <person name="Riley R."/>
            <person name="Salamov A.A."/>
            <person name="Brown D.W."/>
            <person name="Nagy L.G."/>
            <person name="Floudas D."/>
            <person name="Held B.W."/>
            <person name="Levasseur A."/>
            <person name="Lombard V."/>
            <person name="Morin E."/>
            <person name="Otillar R."/>
            <person name="Lindquist E.A."/>
            <person name="Sun H."/>
            <person name="LaButti K.M."/>
            <person name="Schmutz J."/>
            <person name="Jabbour D."/>
            <person name="Luo H."/>
            <person name="Baker S.E."/>
            <person name="Pisabarro A.G."/>
            <person name="Walton J.D."/>
            <person name="Blanchette R.A."/>
            <person name="Henrissat B."/>
            <person name="Martin F."/>
            <person name="Cullen D."/>
            <person name="Hibbett D.S."/>
            <person name="Grigoriev I.V."/>
        </authorList>
    </citation>
    <scope>NUCLEOTIDE SEQUENCE [LARGE SCALE GENOMIC DNA]</scope>
    <source>
        <strain evidence="7">FD-172 SS1</strain>
    </source>
</reference>
<dbReference type="AlphaFoldDB" id="A0A067MHE5"/>
<dbReference type="GO" id="GO:0043625">
    <property type="term" value="C:delta DNA polymerase complex"/>
    <property type="evidence" value="ECO:0007669"/>
    <property type="project" value="InterPro"/>
</dbReference>
<evidence type="ECO:0000256" key="4">
    <source>
        <dbReference type="ARBA" id="ARBA00023242"/>
    </source>
</evidence>
<dbReference type="PANTHER" id="PTHR17598">
    <property type="entry name" value="DNA POLYMERASE DELTA SUBUNIT 3"/>
    <property type="match status" value="1"/>
</dbReference>
<dbReference type="Gene3D" id="3.90.1030.20">
    <property type="entry name" value="DNA polymerase delta, p66 (Cdc27) subunit, wHTH domain"/>
    <property type="match status" value="1"/>
</dbReference>
<evidence type="ECO:0000256" key="2">
    <source>
        <dbReference type="ARBA" id="ARBA00017589"/>
    </source>
</evidence>
<dbReference type="STRING" id="930990.A0A067MHE5"/>
<evidence type="ECO:0000313" key="6">
    <source>
        <dbReference type="EMBL" id="KDQ14944.1"/>
    </source>
</evidence>
<evidence type="ECO:0000256" key="3">
    <source>
        <dbReference type="ARBA" id="ARBA00022705"/>
    </source>
</evidence>
<feature type="compositionally biased region" description="Basic and acidic residues" evidence="5">
    <location>
        <begin position="501"/>
        <end position="511"/>
    </location>
</feature>
<dbReference type="InterPro" id="IPR019038">
    <property type="entry name" value="POLD3"/>
</dbReference>
<keyword evidence="4" id="KW-0539">Nucleus</keyword>
<dbReference type="GO" id="GO:0006271">
    <property type="term" value="P:DNA strand elongation involved in DNA replication"/>
    <property type="evidence" value="ECO:0007669"/>
    <property type="project" value="TreeGrafter"/>
</dbReference>
<dbReference type="OrthoDB" id="514823at2759"/>
<dbReference type="Pfam" id="PF09507">
    <property type="entry name" value="CDC27"/>
    <property type="match status" value="1"/>
</dbReference>
<comment type="subcellular location">
    <subcellularLocation>
        <location evidence="1">Nucleus</location>
    </subcellularLocation>
</comment>
<dbReference type="PANTHER" id="PTHR17598:SF13">
    <property type="entry name" value="DNA POLYMERASE DELTA SUBUNIT 3"/>
    <property type="match status" value="1"/>
</dbReference>
<name>A0A067MHE5_BOTB1</name>
<feature type="compositionally biased region" description="Low complexity" evidence="5">
    <location>
        <begin position="460"/>
        <end position="471"/>
    </location>
</feature>
<evidence type="ECO:0000256" key="1">
    <source>
        <dbReference type="ARBA" id="ARBA00004123"/>
    </source>
</evidence>
<sequence length="574" mass="63124">MASKKAEEILSKWIHVDNRIVTFRLLSRELSIHVNAAKNELDAFHRASKHAQSVHATYLVSGDVPTPKTIVQNGEGMEVDSQEEPSEDIPCRKIILVREEDLEAAKGKFIRLSSVHVYSLSSTAIKDPELLMTSAAEVSLTDKSRGLEKTSALGFLISPDIPWNAPNDKGKGKVPMKDKPKPAAPAEPLPSKKEEKMEPPALLRTGSKVKSEVAPKPKAELKRKPSGLDWSKATVKKETPKKEQKEPPKRGVKRTSPDSDTDSMPKPKPDTASASKSSKASVSRKELPAESSARIKKRAIVSDDDDDEEEETEEAALARRRQAVAKARPERAPIESDEEEEEEEEENLRKRTAKSNSAKKKDMEKSLRVMMDVDDDEVETVRRSTEAAALEDSESEPEHVPLTKNEARNQVKVKETGIDRKPAKPRAKKAAVPLGSNGKPKRRVVKSRKTKNERGFMIAEDYSSYESVSGSEGDDTKEDNEVAAPSTKKKASAKAAPSKATTKDEKEDTKSAKRTPKPKPRASTVKEGKEAKEKEKGTKKAKDGEEKAGDTKSASAKTAGGKSGQKNLMNFFKQ</sequence>
<feature type="compositionally biased region" description="Basic and acidic residues" evidence="5">
    <location>
        <begin position="524"/>
        <end position="550"/>
    </location>
</feature>
<feature type="compositionally biased region" description="Basic and acidic residues" evidence="5">
    <location>
        <begin position="235"/>
        <end position="249"/>
    </location>
</feature>
<evidence type="ECO:0000256" key="5">
    <source>
        <dbReference type="SAM" id="MobiDB-lite"/>
    </source>
</evidence>
<dbReference type="InterPro" id="IPR041913">
    <property type="entry name" value="POLD3_sf"/>
</dbReference>
<accession>A0A067MHE5</accession>
<dbReference type="Proteomes" id="UP000027195">
    <property type="component" value="Unassembled WGS sequence"/>
</dbReference>
<feature type="compositionally biased region" description="Low complexity" evidence="5">
    <location>
        <begin position="270"/>
        <end position="281"/>
    </location>
</feature>
<dbReference type="GO" id="GO:0003887">
    <property type="term" value="F:DNA-directed DNA polymerase activity"/>
    <property type="evidence" value="ECO:0007669"/>
    <property type="project" value="TreeGrafter"/>
</dbReference>
<feature type="compositionally biased region" description="Polar residues" evidence="5">
    <location>
        <begin position="564"/>
        <end position="574"/>
    </location>
</feature>
<dbReference type="InParanoid" id="A0A067MHE5"/>
<proteinExistence type="predicted"/>
<dbReference type="HOGENOM" id="CLU_023879_0_0_1"/>
<dbReference type="GO" id="GO:1904161">
    <property type="term" value="P:DNA synthesis involved in UV-damage excision repair"/>
    <property type="evidence" value="ECO:0007669"/>
    <property type="project" value="TreeGrafter"/>
</dbReference>
<feature type="compositionally biased region" description="Basic and acidic residues" evidence="5">
    <location>
        <begin position="396"/>
        <end position="422"/>
    </location>
</feature>
<dbReference type="GO" id="GO:0006297">
    <property type="term" value="P:nucleotide-excision repair, DNA gap filling"/>
    <property type="evidence" value="ECO:0007669"/>
    <property type="project" value="TreeGrafter"/>
</dbReference>
<feature type="compositionally biased region" description="Basic and acidic residues" evidence="5">
    <location>
        <begin position="168"/>
        <end position="181"/>
    </location>
</feature>
<feature type="compositionally biased region" description="Basic and acidic residues" evidence="5">
    <location>
        <begin position="209"/>
        <end position="223"/>
    </location>
</feature>
<keyword evidence="7" id="KW-1185">Reference proteome</keyword>
<keyword evidence="3" id="KW-0235">DNA replication</keyword>
<feature type="region of interest" description="Disordered" evidence="5">
    <location>
        <begin position="158"/>
        <end position="574"/>
    </location>
</feature>
<organism evidence="6 7">
    <name type="scientific">Botryobasidium botryosum (strain FD-172 SS1)</name>
    <dbReference type="NCBI Taxonomy" id="930990"/>
    <lineage>
        <taxon>Eukaryota</taxon>
        <taxon>Fungi</taxon>
        <taxon>Dikarya</taxon>
        <taxon>Basidiomycota</taxon>
        <taxon>Agaricomycotina</taxon>
        <taxon>Agaricomycetes</taxon>
        <taxon>Cantharellales</taxon>
        <taxon>Botryobasidiaceae</taxon>
        <taxon>Botryobasidium</taxon>
    </lineage>
</organism>
<dbReference type="EMBL" id="KL198035">
    <property type="protein sequence ID" value="KDQ14944.1"/>
    <property type="molecule type" value="Genomic_DNA"/>
</dbReference>